<evidence type="ECO:0000313" key="3">
    <source>
        <dbReference type="Proteomes" id="UP000054703"/>
    </source>
</evidence>
<accession>A0A0W0YJA8</accession>
<dbReference type="NCBIfam" id="NF005559">
    <property type="entry name" value="PRK07231.1"/>
    <property type="match status" value="1"/>
</dbReference>
<keyword evidence="3" id="KW-1185">Reference proteome</keyword>
<gene>
    <name evidence="2" type="primary">phaB_3</name>
    <name evidence="2" type="ORF">Lsan_2598</name>
</gene>
<protein>
    <submittedName>
        <fullName evidence="2">Acetyoacetyl CoA reductase</fullName>
    </submittedName>
</protein>
<comment type="similarity">
    <text evidence="1">Belongs to the short-chain dehydrogenases/reductases (SDR) family.</text>
</comment>
<dbReference type="Pfam" id="PF13561">
    <property type="entry name" value="adh_short_C2"/>
    <property type="match status" value="1"/>
</dbReference>
<dbReference type="Proteomes" id="UP000054703">
    <property type="component" value="Unassembled WGS sequence"/>
</dbReference>
<dbReference type="OrthoDB" id="9806974at2"/>
<dbReference type="FunFam" id="3.40.50.720:FF:000084">
    <property type="entry name" value="Short-chain dehydrogenase reductase"/>
    <property type="match status" value="1"/>
</dbReference>
<dbReference type="PATRIC" id="fig|45074.5.peg.2796"/>
<dbReference type="AlphaFoldDB" id="A0A0W0YJA8"/>
<dbReference type="GO" id="GO:0016616">
    <property type="term" value="F:oxidoreductase activity, acting on the CH-OH group of donors, NAD or NADP as acceptor"/>
    <property type="evidence" value="ECO:0007669"/>
    <property type="project" value="TreeGrafter"/>
</dbReference>
<evidence type="ECO:0000313" key="2">
    <source>
        <dbReference type="EMBL" id="KTD56976.1"/>
    </source>
</evidence>
<dbReference type="InterPro" id="IPR036291">
    <property type="entry name" value="NAD(P)-bd_dom_sf"/>
</dbReference>
<dbReference type="RefSeq" id="WP_058514668.1">
    <property type="nucleotide sequence ID" value="NZ_CAAAIH010000032.1"/>
</dbReference>
<dbReference type="STRING" id="45074.Lsan_2598"/>
<dbReference type="PROSITE" id="PS00061">
    <property type="entry name" value="ADH_SHORT"/>
    <property type="match status" value="1"/>
</dbReference>
<organism evidence="2 3">
    <name type="scientific">Legionella santicrucis</name>
    <dbReference type="NCBI Taxonomy" id="45074"/>
    <lineage>
        <taxon>Bacteria</taxon>
        <taxon>Pseudomonadati</taxon>
        <taxon>Pseudomonadota</taxon>
        <taxon>Gammaproteobacteria</taxon>
        <taxon>Legionellales</taxon>
        <taxon>Legionellaceae</taxon>
        <taxon>Legionella</taxon>
    </lineage>
</organism>
<comment type="caution">
    <text evidence="2">The sequence shown here is derived from an EMBL/GenBank/DDBJ whole genome shotgun (WGS) entry which is preliminary data.</text>
</comment>
<dbReference type="EMBL" id="LNYU01000078">
    <property type="protein sequence ID" value="KTD56976.1"/>
    <property type="molecule type" value="Genomic_DNA"/>
</dbReference>
<dbReference type="Gene3D" id="3.40.50.720">
    <property type="entry name" value="NAD(P)-binding Rossmann-like Domain"/>
    <property type="match status" value="1"/>
</dbReference>
<dbReference type="PRINTS" id="PR00080">
    <property type="entry name" value="SDRFAMILY"/>
</dbReference>
<reference evidence="2 3" key="1">
    <citation type="submission" date="2015-11" db="EMBL/GenBank/DDBJ databases">
        <title>Genomic analysis of 38 Legionella species identifies large and diverse effector repertoires.</title>
        <authorList>
            <person name="Burstein D."/>
            <person name="Amaro F."/>
            <person name="Zusman T."/>
            <person name="Lifshitz Z."/>
            <person name="Cohen O."/>
            <person name="Gilbert J.A."/>
            <person name="Pupko T."/>
            <person name="Shuman H.A."/>
            <person name="Segal G."/>
        </authorList>
    </citation>
    <scope>NUCLEOTIDE SEQUENCE [LARGE SCALE GENOMIC DNA]</scope>
    <source>
        <strain evidence="2 3">SC-63-C7</strain>
    </source>
</reference>
<dbReference type="PANTHER" id="PTHR42760">
    <property type="entry name" value="SHORT-CHAIN DEHYDROGENASES/REDUCTASES FAMILY MEMBER"/>
    <property type="match status" value="1"/>
</dbReference>
<dbReference type="InterPro" id="IPR020904">
    <property type="entry name" value="Sc_DH/Rdtase_CS"/>
</dbReference>
<name>A0A0W0YJA8_9GAMM</name>
<evidence type="ECO:0000256" key="1">
    <source>
        <dbReference type="ARBA" id="ARBA00006484"/>
    </source>
</evidence>
<dbReference type="PRINTS" id="PR00081">
    <property type="entry name" value="GDHRDH"/>
</dbReference>
<dbReference type="InterPro" id="IPR002347">
    <property type="entry name" value="SDR_fam"/>
</dbReference>
<dbReference type="CDD" id="cd05233">
    <property type="entry name" value="SDR_c"/>
    <property type="match status" value="1"/>
</dbReference>
<proteinExistence type="inferred from homology"/>
<sequence length="237" mass="25623">MRNKHVVITGGVSGIGSAIIDRCYSEGAKVCCIDIQANSHPKADISFQCDISNEAQVEQAFKQIKETWQNLDILINNAGISIRESFLKTTAKHWDHTLAVNLTGPFLVTKAAMSIMATGTIINIASVSGIVGMPNYLSYNVSKAGLIELTKTLALELAPNFRVNAICPGYVLTPMQEKEYSTEALMECAKKIPLQRLSRPEEIAALVSYLCSDEARFITGQSLIIDGGELAGGLASR</sequence>
<dbReference type="SUPFAM" id="SSF51735">
    <property type="entry name" value="NAD(P)-binding Rossmann-fold domains"/>
    <property type="match status" value="1"/>
</dbReference>